<keyword evidence="1" id="KW-1133">Transmembrane helix</keyword>
<feature type="transmembrane region" description="Helical" evidence="1">
    <location>
        <begin position="119"/>
        <end position="143"/>
    </location>
</feature>
<feature type="transmembrane region" description="Helical" evidence="1">
    <location>
        <begin position="69"/>
        <end position="89"/>
    </location>
</feature>
<keyword evidence="1" id="KW-0812">Transmembrane</keyword>
<organism evidence="2 3">
    <name type="scientific">Rhodoferax saidenbachensis</name>
    <dbReference type="NCBI Taxonomy" id="1484693"/>
    <lineage>
        <taxon>Bacteria</taxon>
        <taxon>Pseudomonadati</taxon>
        <taxon>Pseudomonadota</taxon>
        <taxon>Betaproteobacteria</taxon>
        <taxon>Burkholderiales</taxon>
        <taxon>Comamonadaceae</taxon>
        <taxon>Rhodoferax</taxon>
    </lineage>
</organism>
<gene>
    <name evidence="2" type="ORF">J2X15_000721</name>
</gene>
<dbReference type="InterPro" id="IPR018692">
    <property type="entry name" value="DUF2189"/>
</dbReference>
<name>A0ABU1ZKP7_9BURK</name>
<proteinExistence type="predicted"/>
<keyword evidence="3" id="KW-1185">Reference proteome</keyword>
<comment type="caution">
    <text evidence="2">The sequence shown here is derived from an EMBL/GenBank/DDBJ whole genome shotgun (WGS) entry which is preliminary data.</text>
</comment>
<reference evidence="2 3" key="1">
    <citation type="submission" date="2023-07" db="EMBL/GenBank/DDBJ databases">
        <title>Sorghum-associated microbial communities from plants grown in Nebraska, USA.</title>
        <authorList>
            <person name="Schachtman D."/>
        </authorList>
    </citation>
    <scope>NUCLEOTIDE SEQUENCE [LARGE SCALE GENOMIC DNA]</scope>
    <source>
        <strain evidence="2 3">BE308</strain>
    </source>
</reference>
<dbReference type="EMBL" id="JAVDXO010000001">
    <property type="protein sequence ID" value="MDR7305455.1"/>
    <property type="molecule type" value="Genomic_DNA"/>
</dbReference>
<feature type="transmembrane region" description="Helical" evidence="1">
    <location>
        <begin position="38"/>
        <end position="63"/>
    </location>
</feature>
<sequence length="273" mass="29257">MPESEPYFPPPTTAPRKTIVRLNGVQPLVWLRKGAADLLAHPGIAAFYGVAFCLMAVVLTAVFHSKPEYTLSIASGCLLLGPFLAMGLYEVSRRRELGLAPELGASITCWDRHLGSMGLLVLVLVVLELLWGRASLVVFAVFFNTGMPSTTGVVQAIFNPDNWEFVVAYALVGGAFAMLVFATAVVSIPMILDQGTDAISAAITSLEVVFHNTAVMLLWGAILTTLVVLAMLVPWSLGLLVVGPWLGHASWHAYRGAVQWPAQAEPTEEASVA</sequence>
<keyword evidence="1" id="KW-0472">Membrane</keyword>
<evidence type="ECO:0000313" key="3">
    <source>
        <dbReference type="Proteomes" id="UP001268089"/>
    </source>
</evidence>
<evidence type="ECO:0000313" key="2">
    <source>
        <dbReference type="EMBL" id="MDR7305455.1"/>
    </source>
</evidence>
<dbReference type="Proteomes" id="UP001268089">
    <property type="component" value="Unassembled WGS sequence"/>
</dbReference>
<accession>A0ABU1ZKP7</accession>
<evidence type="ECO:0000256" key="1">
    <source>
        <dbReference type="SAM" id="Phobius"/>
    </source>
</evidence>
<feature type="transmembrane region" description="Helical" evidence="1">
    <location>
        <begin position="163"/>
        <end position="192"/>
    </location>
</feature>
<dbReference type="Pfam" id="PF09955">
    <property type="entry name" value="DUF2189"/>
    <property type="match status" value="1"/>
</dbReference>
<feature type="transmembrane region" description="Helical" evidence="1">
    <location>
        <begin position="213"/>
        <end position="237"/>
    </location>
</feature>
<protein>
    <submittedName>
        <fullName evidence="2">Membrane protein</fullName>
    </submittedName>
</protein>